<dbReference type="Pfam" id="PF01272">
    <property type="entry name" value="GreA_GreB"/>
    <property type="match status" value="1"/>
</dbReference>
<evidence type="ECO:0000256" key="7">
    <source>
        <dbReference type="ARBA" id="ARBA00030776"/>
    </source>
</evidence>
<keyword evidence="13" id="KW-0251">Elongation factor</keyword>
<dbReference type="FunFam" id="1.10.287.180:FF:000001">
    <property type="entry name" value="Transcription elongation factor GreA"/>
    <property type="match status" value="1"/>
</dbReference>
<dbReference type="InterPro" id="IPR001437">
    <property type="entry name" value="Tscrpt_elong_fac_GreA/B_C"/>
</dbReference>
<feature type="domain" description="Transcription elongation factor GreA/GreB C-terminal" evidence="10">
    <location>
        <begin position="83"/>
        <end position="155"/>
    </location>
</feature>
<dbReference type="GO" id="GO:0003746">
    <property type="term" value="F:translation elongation factor activity"/>
    <property type="evidence" value="ECO:0007669"/>
    <property type="project" value="UniProtKB-KW"/>
</dbReference>
<reference evidence="13 14" key="1">
    <citation type="submission" date="2021-03" db="EMBL/GenBank/DDBJ databases">
        <title>Comparative Genomics and Metabolomics in the genus Turicibacter.</title>
        <authorList>
            <person name="Maki J."/>
            <person name="Looft T."/>
        </authorList>
    </citation>
    <scope>NUCLEOTIDE SEQUENCE</scope>
    <source>
        <strain evidence="13">ISU324</strain>
        <strain evidence="12 14">MMM721</strain>
    </source>
</reference>
<dbReference type="GO" id="GO:0003677">
    <property type="term" value="F:DNA binding"/>
    <property type="evidence" value="ECO:0007669"/>
    <property type="project" value="UniProtKB-UniRule"/>
</dbReference>
<comment type="function">
    <text evidence="6 8 9">Necessary for efficient RNA polymerase transcription elongation past template-encoded arresting sites. The arresting sites in DNA have the property of trapping a certain fraction of elongating RNA polymerases that pass through, resulting in locked ternary complexes. Cleavage of the nascent transcript by cleavage factors such as GreA or GreB allows the resumption of elongation from the new 3'terminus. GreA releases sequences of 2 to 3 nucleotides.</text>
</comment>
<protein>
    <recommendedName>
        <fullName evidence="2 8">Transcription elongation factor GreA</fullName>
    </recommendedName>
    <alternativeName>
        <fullName evidence="7 8">Transcript cleavage factor GreA</fullName>
    </alternativeName>
</protein>
<dbReference type="PIRSF" id="PIRSF006092">
    <property type="entry name" value="GreA_GreB"/>
    <property type="match status" value="1"/>
</dbReference>
<dbReference type="Pfam" id="PF03449">
    <property type="entry name" value="GreA_GreB_N"/>
    <property type="match status" value="1"/>
</dbReference>
<dbReference type="GO" id="GO:0070063">
    <property type="term" value="F:RNA polymerase binding"/>
    <property type="evidence" value="ECO:0007669"/>
    <property type="project" value="InterPro"/>
</dbReference>
<dbReference type="InterPro" id="IPR023459">
    <property type="entry name" value="Tscrpt_elong_fac_GreA/B_fam"/>
</dbReference>
<dbReference type="EMBL" id="CP071250">
    <property type="protein sequence ID" value="UUF07766.1"/>
    <property type="molecule type" value="Genomic_DNA"/>
</dbReference>
<name>A0A9Q9FFK1_9FIRM</name>
<dbReference type="InterPro" id="IPR022691">
    <property type="entry name" value="Tscrpt_elong_fac_GreA/B_N"/>
</dbReference>
<dbReference type="SUPFAM" id="SSF46557">
    <property type="entry name" value="GreA transcript cleavage protein, N-terminal domain"/>
    <property type="match status" value="1"/>
</dbReference>
<gene>
    <name evidence="8 13" type="primary">greA</name>
    <name evidence="12" type="ORF">J0J69_02715</name>
    <name evidence="13" type="ORF">J0J70_09055</name>
</gene>
<dbReference type="InterPro" id="IPR036805">
    <property type="entry name" value="Tscrpt_elong_fac_GreA/B_N_sf"/>
</dbReference>
<evidence type="ECO:0000256" key="3">
    <source>
        <dbReference type="ARBA" id="ARBA00023015"/>
    </source>
</evidence>
<evidence type="ECO:0000259" key="11">
    <source>
        <dbReference type="Pfam" id="PF03449"/>
    </source>
</evidence>
<dbReference type="Proteomes" id="UP001058016">
    <property type="component" value="Chromosome"/>
</dbReference>
<dbReference type="AlphaFoldDB" id="A0A9Q9FFK1"/>
<evidence type="ECO:0000256" key="5">
    <source>
        <dbReference type="ARBA" id="ARBA00023163"/>
    </source>
</evidence>
<dbReference type="SUPFAM" id="SSF54534">
    <property type="entry name" value="FKBP-like"/>
    <property type="match status" value="1"/>
</dbReference>
<dbReference type="NCBIfam" id="NF001263">
    <property type="entry name" value="PRK00226.1-4"/>
    <property type="match status" value="1"/>
</dbReference>
<dbReference type="PROSITE" id="PS00829">
    <property type="entry name" value="GREAB_1"/>
    <property type="match status" value="1"/>
</dbReference>
<dbReference type="EMBL" id="CP071249">
    <property type="protein sequence ID" value="UUF06516.1"/>
    <property type="molecule type" value="Genomic_DNA"/>
</dbReference>
<evidence type="ECO:0000313" key="15">
    <source>
        <dbReference type="Proteomes" id="UP001058072"/>
    </source>
</evidence>
<evidence type="ECO:0000256" key="2">
    <source>
        <dbReference type="ARBA" id="ARBA00013729"/>
    </source>
</evidence>
<keyword evidence="14" id="KW-1185">Reference proteome</keyword>
<dbReference type="PANTHER" id="PTHR30437:SF4">
    <property type="entry name" value="TRANSCRIPTION ELONGATION FACTOR GREA"/>
    <property type="match status" value="1"/>
</dbReference>
<evidence type="ECO:0000256" key="4">
    <source>
        <dbReference type="ARBA" id="ARBA00023125"/>
    </source>
</evidence>
<evidence type="ECO:0000256" key="9">
    <source>
        <dbReference type="RuleBase" id="RU000556"/>
    </source>
</evidence>
<dbReference type="InterPro" id="IPR006359">
    <property type="entry name" value="Tscrpt_elong_fac_GreA"/>
</dbReference>
<dbReference type="HAMAP" id="MF_00105">
    <property type="entry name" value="GreA_GreB"/>
    <property type="match status" value="1"/>
</dbReference>
<evidence type="ECO:0000313" key="13">
    <source>
        <dbReference type="EMBL" id="UUF07766.1"/>
    </source>
</evidence>
<dbReference type="FunFam" id="3.10.50.30:FF:000001">
    <property type="entry name" value="Transcription elongation factor GreA"/>
    <property type="match status" value="1"/>
</dbReference>
<accession>A0A9Q9FFK1</accession>
<evidence type="ECO:0000313" key="12">
    <source>
        <dbReference type="EMBL" id="UUF06516.1"/>
    </source>
</evidence>
<evidence type="ECO:0000256" key="8">
    <source>
        <dbReference type="HAMAP-Rule" id="MF_00105"/>
    </source>
</evidence>
<dbReference type="GO" id="GO:0032784">
    <property type="term" value="P:regulation of DNA-templated transcription elongation"/>
    <property type="evidence" value="ECO:0007669"/>
    <property type="project" value="UniProtKB-UniRule"/>
</dbReference>
<dbReference type="InterPro" id="IPR018151">
    <property type="entry name" value="TF_GreA/GreB_CS"/>
</dbReference>
<comment type="similarity">
    <text evidence="1 8 9">Belongs to the GreA/GreB family.</text>
</comment>
<dbReference type="RefSeq" id="WP_055243221.1">
    <property type="nucleotide sequence ID" value="NZ_CP071249.1"/>
</dbReference>
<dbReference type="Gene3D" id="3.10.50.30">
    <property type="entry name" value="Transcription elongation factor, GreA/GreB, C-terminal domain"/>
    <property type="match status" value="1"/>
</dbReference>
<keyword evidence="3 8" id="KW-0805">Transcription regulation</keyword>
<evidence type="ECO:0000256" key="6">
    <source>
        <dbReference type="ARBA" id="ARBA00024916"/>
    </source>
</evidence>
<keyword evidence="4 8" id="KW-0238">DNA-binding</keyword>
<keyword evidence="13" id="KW-0648">Protein biosynthesis</keyword>
<dbReference type="Proteomes" id="UP001058072">
    <property type="component" value="Chromosome"/>
</dbReference>
<evidence type="ECO:0000256" key="1">
    <source>
        <dbReference type="ARBA" id="ARBA00008213"/>
    </source>
</evidence>
<dbReference type="GO" id="GO:0006354">
    <property type="term" value="P:DNA-templated transcription elongation"/>
    <property type="evidence" value="ECO:0007669"/>
    <property type="project" value="TreeGrafter"/>
</dbReference>
<dbReference type="NCBIfam" id="TIGR01462">
    <property type="entry name" value="greA"/>
    <property type="match status" value="1"/>
</dbReference>
<keyword evidence="5 8" id="KW-0804">Transcription</keyword>
<evidence type="ECO:0000259" key="10">
    <source>
        <dbReference type="Pfam" id="PF01272"/>
    </source>
</evidence>
<dbReference type="Gene3D" id="1.10.287.180">
    <property type="entry name" value="Transcription elongation factor, GreA/GreB, N-terminal domain"/>
    <property type="match status" value="1"/>
</dbReference>
<organism evidence="13 15">
    <name type="scientific">Turicibacter bilis</name>
    <dbReference type="NCBI Taxonomy" id="2735723"/>
    <lineage>
        <taxon>Bacteria</taxon>
        <taxon>Bacillati</taxon>
        <taxon>Bacillota</taxon>
        <taxon>Erysipelotrichia</taxon>
        <taxon>Erysipelotrichales</taxon>
        <taxon>Turicibacteraceae</taxon>
        <taxon>Turicibacter</taxon>
    </lineage>
</organism>
<proteinExistence type="inferred from homology"/>
<sequence length="156" mass="17477">MKEKQQHLTLEGIKKFQDELDHLTQVRMEEIKVKLQEARAQGDLSENAEYDAAREEQAMVYERIQELQYILKNAVVIESDEGSDVITIGSTVTYRDDETNEELTYKIVGSAEANPFDSKISNESPIAQALMGKRQGETAMVSTPKGVVTVAIVNVQ</sequence>
<feature type="domain" description="Transcription elongation factor GreA/GreB N-terminal" evidence="11">
    <location>
        <begin position="8"/>
        <end position="76"/>
    </location>
</feature>
<evidence type="ECO:0000313" key="14">
    <source>
        <dbReference type="Proteomes" id="UP001058016"/>
    </source>
</evidence>
<dbReference type="InterPro" id="IPR028624">
    <property type="entry name" value="Tscrpt_elong_fac_GreA/B"/>
</dbReference>
<dbReference type="PANTHER" id="PTHR30437">
    <property type="entry name" value="TRANSCRIPTION ELONGATION FACTOR GREA"/>
    <property type="match status" value="1"/>
</dbReference>
<dbReference type="InterPro" id="IPR036953">
    <property type="entry name" value="GreA/GreB_C_sf"/>
</dbReference>